<proteinExistence type="predicted"/>
<keyword evidence="1" id="KW-0812">Transmembrane</keyword>
<evidence type="ECO:0000313" key="2">
    <source>
        <dbReference type="EMBL" id="KRY99984.1"/>
    </source>
</evidence>
<feature type="transmembrane region" description="Helical" evidence="1">
    <location>
        <begin position="97"/>
        <end position="118"/>
    </location>
</feature>
<sequence>LQSEPLDHDFFFIYIISQSNGIRKRANLIKIVEFSTCFLRRDFDVQNGNHGISRLFMVALGARKFNANFYTKLRHNYRYYTDTGTRTEVSRYCINQLFFLTAFFFTSFYVKYLCLVFWNLQQAAVLLFMSMTIWSTLTPPTISSIHEVISLRFQSKHLFFITICLRSTLPPSRQVGTKSHADSGKQCILGNGIHCRVVDAAFHAACTKS</sequence>
<dbReference type="EMBL" id="JYDS01000969">
    <property type="protein sequence ID" value="KRY99984.1"/>
    <property type="molecule type" value="Genomic_DNA"/>
</dbReference>
<protein>
    <submittedName>
        <fullName evidence="2">Uncharacterized protein</fullName>
    </submittedName>
</protein>
<evidence type="ECO:0000256" key="1">
    <source>
        <dbReference type="SAM" id="Phobius"/>
    </source>
</evidence>
<keyword evidence="1" id="KW-1133">Transmembrane helix</keyword>
<feature type="non-terminal residue" evidence="2">
    <location>
        <position position="1"/>
    </location>
</feature>
<name>A0A0V1GP80_TRIPS</name>
<organism evidence="2 3">
    <name type="scientific">Trichinella pseudospiralis</name>
    <name type="common">Parasitic roundworm</name>
    <dbReference type="NCBI Taxonomy" id="6337"/>
    <lineage>
        <taxon>Eukaryota</taxon>
        <taxon>Metazoa</taxon>
        <taxon>Ecdysozoa</taxon>
        <taxon>Nematoda</taxon>
        <taxon>Enoplea</taxon>
        <taxon>Dorylaimia</taxon>
        <taxon>Trichinellida</taxon>
        <taxon>Trichinellidae</taxon>
        <taxon>Trichinella</taxon>
    </lineage>
</organism>
<dbReference type="AlphaFoldDB" id="A0A0V1GP80"/>
<reference evidence="2 3" key="1">
    <citation type="submission" date="2015-01" db="EMBL/GenBank/DDBJ databases">
        <title>Evolution of Trichinella species and genotypes.</title>
        <authorList>
            <person name="Korhonen P.K."/>
            <person name="Edoardo P."/>
            <person name="Giuseppe L.R."/>
            <person name="Gasser R.B."/>
        </authorList>
    </citation>
    <scope>NUCLEOTIDE SEQUENCE [LARGE SCALE GENOMIC DNA]</scope>
    <source>
        <strain evidence="2">ISS588</strain>
    </source>
</reference>
<gene>
    <name evidence="2" type="ORF">T4B_7153</name>
</gene>
<dbReference type="Proteomes" id="UP000054805">
    <property type="component" value="Unassembled WGS sequence"/>
</dbReference>
<evidence type="ECO:0000313" key="3">
    <source>
        <dbReference type="Proteomes" id="UP000054805"/>
    </source>
</evidence>
<comment type="caution">
    <text evidence="2">The sequence shown here is derived from an EMBL/GenBank/DDBJ whole genome shotgun (WGS) entry which is preliminary data.</text>
</comment>
<keyword evidence="3" id="KW-1185">Reference proteome</keyword>
<keyword evidence="1" id="KW-0472">Membrane</keyword>
<accession>A0A0V1GP80</accession>